<dbReference type="RefSeq" id="WP_184022508.1">
    <property type="nucleotide sequence ID" value="NZ_JACHFD010000058.1"/>
</dbReference>
<feature type="chain" id="PRO_5032699457" evidence="1">
    <location>
        <begin position="20"/>
        <end position="145"/>
    </location>
</feature>
<dbReference type="Proteomes" id="UP000557717">
    <property type="component" value="Unassembled WGS sequence"/>
</dbReference>
<evidence type="ECO:0000256" key="1">
    <source>
        <dbReference type="SAM" id="SignalP"/>
    </source>
</evidence>
<proteinExistence type="predicted"/>
<protein>
    <submittedName>
        <fullName evidence="2">Uncharacterized protein</fullName>
    </submittedName>
</protein>
<evidence type="ECO:0000313" key="2">
    <source>
        <dbReference type="EMBL" id="MBB5353978.1"/>
    </source>
</evidence>
<name>A0A840VHB4_9BACT</name>
<reference evidence="2 3" key="1">
    <citation type="submission" date="2020-08" db="EMBL/GenBank/DDBJ databases">
        <title>Genomic Encyclopedia of Type Strains, Phase IV (KMG-IV): sequencing the most valuable type-strain genomes for metagenomic binning, comparative biology and taxonomic classification.</title>
        <authorList>
            <person name="Goeker M."/>
        </authorList>
    </citation>
    <scope>NUCLEOTIDE SEQUENCE [LARGE SCALE GENOMIC DNA]</scope>
    <source>
        <strain evidence="2 3">YC6886</strain>
    </source>
</reference>
<gene>
    <name evidence="2" type="ORF">HNR46_004249</name>
</gene>
<accession>A0A840VHB4</accession>
<keyword evidence="3" id="KW-1185">Reference proteome</keyword>
<sequence>MKFLPIALILLFSLSMVFGEEKSVDVTETQIKSIPKSWFPSVDGIFTKGEFIDLSTTQGGRLYIRYGPISDSGVELERVDGAGKVIWRYQVAPLGVSHSKYNHRVWTRIEDKKIQVTSIGAKTIIETIDLDTGTKVSRSIHETQR</sequence>
<dbReference type="AlphaFoldDB" id="A0A840VHB4"/>
<evidence type="ECO:0000313" key="3">
    <source>
        <dbReference type="Proteomes" id="UP000557717"/>
    </source>
</evidence>
<feature type="signal peptide" evidence="1">
    <location>
        <begin position="1"/>
        <end position="19"/>
    </location>
</feature>
<comment type="caution">
    <text evidence="2">The sequence shown here is derived from an EMBL/GenBank/DDBJ whole genome shotgun (WGS) entry which is preliminary data.</text>
</comment>
<dbReference type="EMBL" id="JACHFD010000058">
    <property type="protein sequence ID" value="MBB5353978.1"/>
    <property type="molecule type" value="Genomic_DNA"/>
</dbReference>
<keyword evidence="1" id="KW-0732">Signal</keyword>
<organism evidence="2 3">
    <name type="scientific">Haloferula luteola</name>
    <dbReference type="NCBI Taxonomy" id="595692"/>
    <lineage>
        <taxon>Bacteria</taxon>
        <taxon>Pseudomonadati</taxon>
        <taxon>Verrucomicrobiota</taxon>
        <taxon>Verrucomicrobiia</taxon>
        <taxon>Verrucomicrobiales</taxon>
        <taxon>Verrucomicrobiaceae</taxon>
        <taxon>Haloferula</taxon>
    </lineage>
</organism>